<evidence type="ECO:0000313" key="2">
    <source>
        <dbReference type="Proteomes" id="UP001431429"/>
    </source>
</evidence>
<dbReference type="CDD" id="cd07822">
    <property type="entry name" value="SRPBCC_4"/>
    <property type="match status" value="1"/>
</dbReference>
<dbReference type="Gene3D" id="3.30.530.20">
    <property type="match status" value="1"/>
</dbReference>
<evidence type="ECO:0000313" key="1">
    <source>
        <dbReference type="EMBL" id="MCM2391777.1"/>
    </source>
</evidence>
<organism evidence="1 2">
    <name type="scientific">Streptomyces albipurpureus</name>
    <dbReference type="NCBI Taxonomy" id="2897419"/>
    <lineage>
        <taxon>Bacteria</taxon>
        <taxon>Bacillati</taxon>
        <taxon>Actinomycetota</taxon>
        <taxon>Actinomycetes</taxon>
        <taxon>Kitasatosporales</taxon>
        <taxon>Streptomycetaceae</taxon>
        <taxon>Streptomyces</taxon>
    </lineage>
</organism>
<dbReference type="Proteomes" id="UP001431429">
    <property type="component" value="Unassembled WGS sequence"/>
</dbReference>
<protein>
    <submittedName>
        <fullName evidence="1">SRPBCC domain-containing protein</fullName>
    </submittedName>
</protein>
<comment type="caution">
    <text evidence="1">The sequence shown here is derived from an EMBL/GenBank/DDBJ whole genome shotgun (WGS) entry which is preliminary data.</text>
</comment>
<dbReference type="PANTHER" id="PTHR36166">
    <property type="entry name" value="CHROMOSOME 9, WHOLE GENOME SHOTGUN SEQUENCE"/>
    <property type="match status" value="1"/>
</dbReference>
<dbReference type="SUPFAM" id="SSF55961">
    <property type="entry name" value="Bet v1-like"/>
    <property type="match status" value="1"/>
</dbReference>
<keyword evidence="2" id="KW-1185">Reference proteome</keyword>
<name>A0ABT0UT50_9ACTN</name>
<dbReference type="Pfam" id="PF10604">
    <property type="entry name" value="Polyketide_cyc2"/>
    <property type="match status" value="1"/>
</dbReference>
<dbReference type="EMBL" id="JAMQAW010000032">
    <property type="protein sequence ID" value="MCM2391777.1"/>
    <property type="molecule type" value="Genomic_DNA"/>
</dbReference>
<dbReference type="InterPro" id="IPR019587">
    <property type="entry name" value="Polyketide_cyclase/dehydratase"/>
</dbReference>
<gene>
    <name evidence="1" type="ORF">NBG84_26410</name>
</gene>
<sequence length="151" mass="16764">MRRISSAVHIAATPDQVWEVLTDFARFHEWNPFLIAADGRAVPGTQLTLRLRLPDGGREMEFKPTVLESEPGRLLRWRGRLGVPGIFDGVHTFELRALHGGTQVVQSERFSGILVPLSGSIINPSEQGFKALTDALKHRVESVHAPVRPVD</sequence>
<dbReference type="PANTHER" id="PTHR36166:SF1">
    <property type="entry name" value="SRPBCC DOMAIN-CONTAINING PROTEIN"/>
    <property type="match status" value="1"/>
</dbReference>
<dbReference type="InterPro" id="IPR023393">
    <property type="entry name" value="START-like_dom_sf"/>
</dbReference>
<accession>A0ABT0UT50</accession>
<reference evidence="1" key="1">
    <citation type="submission" date="2022-06" db="EMBL/GenBank/DDBJ databases">
        <title>Genome public.</title>
        <authorList>
            <person name="Sun Q."/>
        </authorList>
    </citation>
    <scope>NUCLEOTIDE SEQUENCE</scope>
    <source>
        <strain evidence="1">CWNU-1</strain>
    </source>
</reference>
<proteinExistence type="predicted"/>
<dbReference type="RefSeq" id="WP_250922100.1">
    <property type="nucleotide sequence ID" value="NZ_JAMQAW010000032.1"/>
</dbReference>